<dbReference type="AlphaFoldDB" id="A0AAD5UX17"/>
<dbReference type="GO" id="GO:0015038">
    <property type="term" value="F:glutathione disulfide oxidoreductase activity"/>
    <property type="evidence" value="ECO:0007669"/>
    <property type="project" value="TreeGrafter"/>
</dbReference>
<dbReference type="Pfam" id="PF00462">
    <property type="entry name" value="Glutaredoxin"/>
    <property type="match status" value="1"/>
</dbReference>
<sequence length="237" mass="26175">MMSSSATRSSSPYRRRRILWIVLLISAAIIFYASTHDTSSWSLPSYLKDAGFSSSPSSKAGEDKMSTSVGRLRVQEIHGLLHFVTANPNRRLNEEEGSIDAVGLGLTKVDPSTEVDLRVFSPDGDDDWQQYVKDLRKKYPLIVFSKTYCGFSKRAKALLESYHTEPNPFVVELDTRPDGQIIQGILGRLTGRSTVPNILLQGDSIGGSDDLYTMDQEGKLKTLLEEGGVKVLGKDVS</sequence>
<accession>A0AAD5UX17</accession>
<feature type="domain" description="Glutaredoxin" evidence="1">
    <location>
        <begin position="142"/>
        <end position="204"/>
    </location>
</feature>
<dbReference type="Gene3D" id="3.40.30.10">
    <property type="entry name" value="Glutaredoxin"/>
    <property type="match status" value="1"/>
</dbReference>
<dbReference type="CDD" id="cd03419">
    <property type="entry name" value="GRX_GRXh_1_2_like"/>
    <property type="match status" value="1"/>
</dbReference>
<dbReference type="PANTHER" id="PTHR45694">
    <property type="entry name" value="GLUTAREDOXIN 2"/>
    <property type="match status" value="1"/>
</dbReference>
<gene>
    <name evidence="2" type="ORF">NLI96_g8640</name>
</gene>
<dbReference type="PROSITE" id="PS51354">
    <property type="entry name" value="GLUTAREDOXIN_2"/>
    <property type="match status" value="1"/>
</dbReference>
<reference evidence="2" key="1">
    <citation type="submission" date="2022-07" db="EMBL/GenBank/DDBJ databases">
        <title>Genome Sequence of Physisporinus lineatus.</title>
        <authorList>
            <person name="Buettner E."/>
        </authorList>
    </citation>
    <scope>NUCLEOTIDE SEQUENCE</scope>
    <source>
        <strain evidence="2">VT162</strain>
    </source>
</reference>
<comment type="caution">
    <text evidence="2">The sequence shown here is derived from an EMBL/GenBank/DDBJ whole genome shotgun (WGS) entry which is preliminary data.</text>
</comment>
<proteinExistence type="predicted"/>
<dbReference type="GO" id="GO:0005796">
    <property type="term" value="C:Golgi lumen"/>
    <property type="evidence" value="ECO:0007669"/>
    <property type="project" value="TreeGrafter"/>
</dbReference>
<name>A0AAD5UX17_9APHY</name>
<protein>
    <recommendedName>
        <fullName evidence="1">Glutaredoxin domain-containing protein</fullName>
    </recommendedName>
</protein>
<dbReference type="Proteomes" id="UP001212997">
    <property type="component" value="Unassembled WGS sequence"/>
</dbReference>
<dbReference type="PRINTS" id="PR00160">
    <property type="entry name" value="GLUTAREDOXIN"/>
</dbReference>
<dbReference type="PANTHER" id="PTHR45694:SF5">
    <property type="entry name" value="GLUTAREDOXIN 2"/>
    <property type="match status" value="1"/>
</dbReference>
<dbReference type="GO" id="GO:0034599">
    <property type="term" value="P:cellular response to oxidative stress"/>
    <property type="evidence" value="ECO:0007669"/>
    <property type="project" value="TreeGrafter"/>
</dbReference>
<dbReference type="InterPro" id="IPR002109">
    <property type="entry name" value="Glutaredoxin"/>
</dbReference>
<evidence type="ECO:0000259" key="1">
    <source>
        <dbReference type="Pfam" id="PF00462"/>
    </source>
</evidence>
<dbReference type="InterPro" id="IPR014025">
    <property type="entry name" value="Glutaredoxin_subgr"/>
</dbReference>
<dbReference type="GO" id="GO:0005801">
    <property type="term" value="C:cis-Golgi network"/>
    <property type="evidence" value="ECO:0007669"/>
    <property type="project" value="TreeGrafter"/>
</dbReference>
<organism evidence="2 3">
    <name type="scientific">Meripilus lineatus</name>
    <dbReference type="NCBI Taxonomy" id="2056292"/>
    <lineage>
        <taxon>Eukaryota</taxon>
        <taxon>Fungi</taxon>
        <taxon>Dikarya</taxon>
        <taxon>Basidiomycota</taxon>
        <taxon>Agaricomycotina</taxon>
        <taxon>Agaricomycetes</taxon>
        <taxon>Polyporales</taxon>
        <taxon>Meripilaceae</taxon>
        <taxon>Meripilus</taxon>
    </lineage>
</organism>
<keyword evidence="3" id="KW-1185">Reference proteome</keyword>
<dbReference type="GO" id="GO:0000324">
    <property type="term" value="C:fungal-type vacuole"/>
    <property type="evidence" value="ECO:0007669"/>
    <property type="project" value="TreeGrafter"/>
</dbReference>
<evidence type="ECO:0000313" key="3">
    <source>
        <dbReference type="Proteomes" id="UP001212997"/>
    </source>
</evidence>
<dbReference type="SUPFAM" id="SSF52833">
    <property type="entry name" value="Thioredoxin-like"/>
    <property type="match status" value="1"/>
</dbReference>
<evidence type="ECO:0000313" key="2">
    <source>
        <dbReference type="EMBL" id="KAJ3480041.1"/>
    </source>
</evidence>
<dbReference type="EMBL" id="JANAWD010000400">
    <property type="protein sequence ID" value="KAJ3480041.1"/>
    <property type="molecule type" value="Genomic_DNA"/>
</dbReference>
<dbReference type="InterPro" id="IPR036249">
    <property type="entry name" value="Thioredoxin-like_sf"/>
</dbReference>